<dbReference type="Pfam" id="PF22611">
    <property type="entry name" value="CFAP126"/>
    <property type="match status" value="1"/>
</dbReference>
<proteinExistence type="inferred from homology"/>
<evidence type="ECO:0000313" key="4">
    <source>
        <dbReference type="Proteomes" id="UP000053097"/>
    </source>
</evidence>
<reference evidence="3 4" key="1">
    <citation type="journal article" date="2014" name="Curr. Biol.">
        <title>The genome of the clonal raider ant Cerapachys biroi.</title>
        <authorList>
            <person name="Oxley P.R."/>
            <person name="Ji L."/>
            <person name="Fetter-Pruneda I."/>
            <person name="McKenzie S.K."/>
            <person name="Li C."/>
            <person name="Hu H."/>
            <person name="Zhang G."/>
            <person name="Kronauer D.J."/>
        </authorList>
    </citation>
    <scope>NUCLEOTIDE SEQUENCE [LARGE SCALE GENOMIC DNA]</scope>
</reference>
<dbReference type="Proteomes" id="UP000053097">
    <property type="component" value="Unassembled WGS sequence"/>
</dbReference>
<dbReference type="GO" id="GO:0044782">
    <property type="term" value="P:cilium organization"/>
    <property type="evidence" value="ECO:0007669"/>
    <property type="project" value="TreeGrafter"/>
</dbReference>
<name>A0A026W064_OOCBI</name>
<dbReference type="CDD" id="cd23705">
    <property type="entry name" value="Flattop"/>
    <property type="match status" value="1"/>
</dbReference>
<gene>
    <name evidence="3" type="ORF">X777_11905</name>
</gene>
<dbReference type="GO" id="GO:0036064">
    <property type="term" value="C:ciliary basal body"/>
    <property type="evidence" value="ECO:0007669"/>
    <property type="project" value="TreeGrafter"/>
</dbReference>
<dbReference type="AlphaFoldDB" id="A0A026W064"/>
<dbReference type="InterPro" id="IPR038797">
    <property type="entry name" value="Fltp"/>
</dbReference>
<keyword evidence="4" id="KW-1185">Reference proteome</keyword>
<dbReference type="OMA" id="WHGHWTE"/>
<dbReference type="STRING" id="2015173.A0A026W064"/>
<dbReference type="EMBL" id="KK107519">
    <property type="protein sequence ID" value="EZA49407.1"/>
    <property type="molecule type" value="Genomic_DNA"/>
</dbReference>
<evidence type="ECO:0000256" key="2">
    <source>
        <dbReference type="ARBA" id="ARBA00033306"/>
    </source>
</evidence>
<evidence type="ECO:0000256" key="1">
    <source>
        <dbReference type="ARBA" id="ARBA00009887"/>
    </source>
</evidence>
<evidence type="ECO:0000313" key="3">
    <source>
        <dbReference type="EMBL" id="EZA49407.1"/>
    </source>
</evidence>
<organism evidence="3 4">
    <name type="scientific">Ooceraea biroi</name>
    <name type="common">Clonal raider ant</name>
    <name type="synonym">Cerapachys biroi</name>
    <dbReference type="NCBI Taxonomy" id="2015173"/>
    <lineage>
        <taxon>Eukaryota</taxon>
        <taxon>Metazoa</taxon>
        <taxon>Ecdysozoa</taxon>
        <taxon>Arthropoda</taxon>
        <taxon>Hexapoda</taxon>
        <taxon>Insecta</taxon>
        <taxon>Pterygota</taxon>
        <taxon>Neoptera</taxon>
        <taxon>Endopterygota</taxon>
        <taxon>Hymenoptera</taxon>
        <taxon>Apocrita</taxon>
        <taxon>Aculeata</taxon>
        <taxon>Formicoidea</taxon>
        <taxon>Formicidae</taxon>
        <taxon>Dorylinae</taxon>
        <taxon>Ooceraea</taxon>
    </lineage>
</organism>
<comment type="similarity">
    <text evidence="1">Belongs to the Flattop family.</text>
</comment>
<dbReference type="OrthoDB" id="521617at2759"/>
<accession>A0A026W064</accession>
<feature type="non-terminal residue" evidence="3">
    <location>
        <position position="118"/>
    </location>
</feature>
<sequence>MSQHWHGHWTEITFAPQKLRNWEVPKWYPSWPDRHCVTTKFIADDNGHLLDSAKKIKDSSWGAYKGTWDLPKKITRSMAQELSATPRYKKDVWELHREKHQNLCKKVESARRKKKTKE</sequence>
<dbReference type="PANTHER" id="PTHR34639">
    <property type="entry name" value="PROTEIN FLATTOP"/>
    <property type="match status" value="1"/>
</dbReference>
<dbReference type="PANTHER" id="PTHR34639:SF1">
    <property type="entry name" value="PROTEIN FLATTOP"/>
    <property type="match status" value="1"/>
</dbReference>
<protein>
    <recommendedName>
        <fullName evidence="2">Cilia- and flagella-associated protein 126</fullName>
    </recommendedName>
</protein>